<evidence type="ECO:0000313" key="1">
    <source>
        <dbReference type="EMBL" id="MBB6556213.1"/>
    </source>
</evidence>
<comment type="caution">
    <text evidence="1">The sequence shown here is derived from an EMBL/GenBank/DDBJ whole genome shotgun (WGS) entry which is preliminary data.</text>
</comment>
<organism evidence="1 2">
    <name type="scientific">Nonomuraea rubra</name>
    <dbReference type="NCBI Taxonomy" id="46180"/>
    <lineage>
        <taxon>Bacteria</taxon>
        <taxon>Bacillati</taxon>
        <taxon>Actinomycetota</taxon>
        <taxon>Actinomycetes</taxon>
        <taxon>Streptosporangiales</taxon>
        <taxon>Streptosporangiaceae</taxon>
        <taxon>Nonomuraea</taxon>
    </lineage>
</organism>
<protein>
    <submittedName>
        <fullName evidence="1">Uncharacterized protein</fullName>
    </submittedName>
</protein>
<name>A0A7X0U5U1_9ACTN</name>
<gene>
    <name evidence="1" type="ORF">HD593_011008</name>
</gene>
<evidence type="ECO:0000313" key="2">
    <source>
        <dbReference type="Proteomes" id="UP000565579"/>
    </source>
</evidence>
<reference evidence="1 2" key="1">
    <citation type="submission" date="2020-08" db="EMBL/GenBank/DDBJ databases">
        <title>Sequencing the genomes of 1000 actinobacteria strains.</title>
        <authorList>
            <person name="Klenk H.-P."/>
        </authorList>
    </citation>
    <scope>NUCLEOTIDE SEQUENCE [LARGE SCALE GENOMIC DNA]</scope>
    <source>
        <strain evidence="1 2">DSM 43768</strain>
    </source>
</reference>
<dbReference type="EMBL" id="JACHMI010000001">
    <property type="protein sequence ID" value="MBB6556213.1"/>
    <property type="molecule type" value="Genomic_DNA"/>
</dbReference>
<dbReference type="AlphaFoldDB" id="A0A7X0U5U1"/>
<keyword evidence="2" id="KW-1185">Reference proteome</keyword>
<dbReference type="RefSeq" id="WP_185110688.1">
    <property type="nucleotide sequence ID" value="NZ_BAAAXY010000153.1"/>
</dbReference>
<proteinExistence type="predicted"/>
<accession>A0A7X0U5U1</accession>
<sequence>MADTKTTIETTVIDLDKPYLGWFDHYQEGWQAVVVYLKDGQRKAHRLGDGVSFERATTMCQVLSEVTGLPVAGELSKREFALPVASGEETSNG</sequence>
<dbReference type="Proteomes" id="UP000565579">
    <property type="component" value="Unassembled WGS sequence"/>
</dbReference>